<keyword evidence="3" id="KW-1185">Reference proteome</keyword>
<feature type="region of interest" description="Disordered" evidence="1">
    <location>
        <begin position="177"/>
        <end position="198"/>
    </location>
</feature>
<dbReference type="GeneID" id="101861584"/>
<reference evidence="4 5" key="1">
    <citation type="submission" date="2025-05" db="UniProtKB">
        <authorList>
            <consortium name="RefSeq"/>
        </authorList>
    </citation>
    <scope>IDENTIFICATION</scope>
</reference>
<dbReference type="RefSeq" id="XP_035825895.1">
    <property type="nucleotide sequence ID" value="XM_035970002.1"/>
</dbReference>
<evidence type="ECO:0000256" key="1">
    <source>
        <dbReference type="SAM" id="MobiDB-lite"/>
    </source>
</evidence>
<protein>
    <submittedName>
        <fullName evidence="4 5">Uncharacterized protein LOC101861584</fullName>
    </submittedName>
</protein>
<keyword evidence="2" id="KW-0812">Transmembrane</keyword>
<evidence type="ECO:0000256" key="2">
    <source>
        <dbReference type="SAM" id="Phobius"/>
    </source>
</evidence>
<gene>
    <name evidence="4 5" type="primary">LOC101861584</name>
</gene>
<accession>A0ABM1VU03</accession>
<dbReference type="Proteomes" id="UP000694888">
    <property type="component" value="Unplaced"/>
</dbReference>
<keyword evidence="2" id="KW-1133">Transmembrane helix</keyword>
<evidence type="ECO:0000313" key="5">
    <source>
        <dbReference type="RefSeq" id="XP_035825895.1"/>
    </source>
</evidence>
<evidence type="ECO:0000313" key="3">
    <source>
        <dbReference type="Proteomes" id="UP000694888"/>
    </source>
</evidence>
<keyword evidence="2" id="KW-0472">Membrane</keyword>
<feature type="compositionally biased region" description="Basic residues" evidence="1">
    <location>
        <begin position="7"/>
        <end position="19"/>
    </location>
</feature>
<sequence length="198" mass="22363">MAGDRGKKFKAKARRRHWSLNRAETNGTNGEEEGAGAGPNGINTPREEGPSEGSLSNQPEAGLVLLGKTTNHKFVHMNGQPGIPRWWYGEFQLSHPDAMMSYLAIYICKYLVQRLARRKSVVTPSREERRPLRVPKSLQDRLDRHPWSKRLHLLIVCFLLISALHFAVYMEPPLKSNKKRGKKAVLSGSKRVVGSRKS</sequence>
<feature type="transmembrane region" description="Helical" evidence="2">
    <location>
        <begin position="151"/>
        <end position="170"/>
    </location>
</feature>
<evidence type="ECO:0000313" key="4">
    <source>
        <dbReference type="RefSeq" id="XP_005099362.2"/>
    </source>
</evidence>
<proteinExistence type="predicted"/>
<dbReference type="RefSeq" id="XP_005099362.2">
    <property type="nucleotide sequence ID" value="XM_005099305.3"/>
</dbReference>
<organism evidence="3 5">
    <name type="scientific">Aplysia californica</name>
    <name type="common">California sea hare</name>
    <dbReference type="NCBI Taxonomy" id="6500"/>
    <lineage>
        <taxon>Eukaryota</taxon>
        <taxon>Metazoa</taxon>
        <taxon>Spiralia</taxon>
        <taxon>Lophotrochozoa</taxon>
        <taxon>Mollusca</taxon>
        <taxon>Gastropoda</taxon>
        <taxon>Heterobranchia</taxon>
        <taxon>Euthyneura</taxon>
        <taxon>Tectipleura</taxon>
        <taxon>Aplysiida</taxon>
        <taxon>Aplysioidea</taxon>
        <taxon>Aplysiidae</taxon>
        <taxon>Aplysia</taxon>
    </lineage>
</organism>
<feature type="region of interest" description="Disordered" evidence="1">
    <location>
        <begin position="1"/>
        <end position="58"/>
    </location>
</feature>
<name>A0ABM1VU03_APLCA</name>